<reference evidence="2" key="1">
    <citation type="journal article" date="2023" name="Mol. Phylogenet. Evol.">
        <title>Genome-scale phylogeny and comparative genomics of the fungal order Sordariales.</title>
        <authorList>
            <person name="Hensen N."/>
            <person name="Bonometti L."/>
            <person name="Westerberg I."/>
            <person name="Brannstrom I.O."/>
            <person name="Guillou S."/>
            <person name="Cros-Aarteil S."/>
            <person name="Calhoun S."/>
            <person name="Haridas S."/>
            <person name="Kuo A."/>
            <person name="Mondo S."/>
            <person name="Pangilinan J."/>
            <person name="Riley R."/>
            <person name="LaButti K."/>
            <person name="Andreopoulos B."/>
            <person name="Lipzen A."/>
            <person name="Chen C."/>
            <person name="Yan M."/>
            <person name="Daum C."/>
            <person name="Ng V."/>
            <person name="Clum A."/>
            <person name="Steindorff A."/>
            <person name="Ohm R.A."/>
            <person name="Martin F."/>
            <person name="Silar P."/>
            <person name="Natvig D.O."/>
            <person name="Lalanne C."/>
            <person name="Gautier V."/>
            <person name="Ament-Velasquez S.L."/>
            <person name="Kruys A."/>
            <person name="Hutchinson M.I."/>
            <person name="Powell A.J."/>
            <person name="Barry K."/>
            <person name="Miller A.N."/>
            <person name="Grigoriev I.V."/>
            <person name="Debuchy R."/>
            <person name="Gladieux P."/>
            <person name="Hiltunen Thoren M."/>
            <person name="Johannesson H."/>
        </authorList>
    </citation>
    <scope>NUCLEOTIDE SEQUENCE</scope>
    <source>
        <strain evidence="2">PSN243</strain>
    </source>
</reference>
<gene>
    <name evidence="2" type="ORF">QBC34DRAFT_420866</name>
</gene>
<comment type="caution">
    <text evidence="2">The sequence shown here is derived from an EMBL/GenBank/DDBJ whole genome shotgun (WGS) entry which is preliminary data.</text>
</comment>
<keyword evidence="3" id="KW-1185">Reference proteome</keyword>
<accession>A0AAV9H5F8</accession>
<keyword evidence="1" id="KW-0732">Signal</keyword>
<reference evidence="2" key="2">
    <citation type="submission" date="2023-05" db="EMBL/GenBank/DDBJ databases">
        <authorList>
            <consortium name="Lawrence Berkeley National Laboratory"/>
            <person name="Steindorff A."/>
            <person name="Hensen N."/>
            <person name="Bonometti L."/>
            <person name="Westerberg I."/>
            <person name="Brannstrom I.O."/>
            <person name="Guillou S."/>
            <person name="Cros-Aarteil S."/>
            <person name="Calhoun S."/>
            <person name="Haridas S."/>
            <person name="Kuo A."/>
            <person name="Mondo S."/>
            <person name="Pangilinan J."/>
            <person name="Riley R."/>
            <person name="Labutti K."/>
            <person name="Andreopoulos B."/>
            <person name="Lipzen A."/>
            <person name="Chen C."/>
            <person name="Yanf M."/>
            <person name="Daum C."/>
            <person name="Ng V."/>
            <person name="Clum A."/>
            <person name="Ohm R."/>
            <person name="Martin F."/>
            <person name="Silar P."/>
            <person name="Natvig D."/>
            <person name="Lalanne C."/>
            <person name="Gautier V."/>
            <person name="Ament-Velasquez S.L."/>
            <person name="Kruys A."/>
            <person name="Hutchinson M.I."/>
            <person name="Powell A.J."/>
            <person name="Barry K."/>
            <person name="Miller A.N."/>
            <person name="Grigoriev I.V."/>
            <person name="Debuchy R."/>
            <person name="Gladieux P."/>
            <person name="Thoren M.H."/>
            <person name="Johannesson H."/>
        </authorList>
    </citation>
    <scope>NUCLEOTIDE SEQUENCE</scope>
    <source>
        <strain evidence="2">PSN243</strain>
    </source>
</reference>
<sequence length="113" mass="12420">MSDRLHLVFLFVLRLLQLLAPIACSSGEFEILSPTSKSSPSMPTTYLSKPSKFHISSASTFVGSIARSTEQNLETLTPSPKCNSKNHKYPEGNIWNNFTVNCTAGKRQTQGSL</sequence>
<proteinExistence type="predicted"/>
<name>A0AAV9H5F8_9PEZI</name>
<evidence type="ECO:0000256" key="1">
    <source>
        <dbReference type="SAM" id="SignalP"/>
    </source>
</evidence>
<dbReference type="Proteomes" id="UP001321760">
    <property type="component" value="Unassembled WGS sequence"/>
</dbReference>
<feature type="signal peptide" evidence="1">
    <location>
        <begin position="1"/>
        <end position="24"/>
    </location>
</feature>
<feature type="chain" id="PRO_5043586430" evidence="1">
    <location>
        <begin position="25"/>
        <end position="113"/>
    </location>
</feature>
<dbReference type="AlphaFoldDB" id="A0AAV9H5F8"/>
<dbReference type="EMBL" id="MU865915">
    <property type="protein sequence ID" value="KAK4455225.1"/>
    <property type="molecule type" value="Genomic_DNA"/>
</dbReference>
<evidence type="ECO:0000313" key="3">
    <source>
        <dbReference type="Proteomes" id="UP001321760"/>
    </source>
</evidence>
<evidence type="ECO:0000313" key="2">
    <source>
        <dbReference type="EMBL" id="KAK4455225.1"/>
    </source>
</evidence>
<protein>
    <submittedName>
        <fullName evidence="2">Uncharacterized protein</fullName>
    </submittedName>
</protein>
<organism evidence="2 3">
    <name type="scientific">Podospora aff. communis PSN243</name>
    <dbReference type="NCBI Taxonomy" id="3040156"/>
    <lineage>
        <taxon>Eukaryota</taxon>
        <taxon>Fungi</taxon>
        <taxon>Dikarya</taxon>
        <taxon>Ascomycota</taxon>
        <taxon>Pezizomycotina</taxon>
        <taxon>Sordariomycetes</taxon>
        <taxon>Sordariomycetidae</taxon>
        <taxon>Sordariales</taxon>
        <taxon>Podosporaceae</taxon>
        <taxon>Podospora</taxon>
    </lineage>
</organism>